<evidence type="ECO:0000313" key="1">
    <source>
        <dbReference type="EMBL" id="RKG31475.1"/>
    </source>
</evidence>
<evidence type="ECO:0000313" key="2">
    <source>
        <dbReference type="Proteomes" id="UP000282388"/>
    </source>
</evidence>
<comment type="caution">
    <text evidence="1">The sequence shown here is derived from an EMBL/GenBank/DDBJ whole genome shotgun (WGS) entry which is preliminary data.</text>
</comment>
<dbReference type="RefSeq" id="WP_120402440.1">
    <property type="nucleotide sequence ID" value="NZ_RAXV01000015.1"/>
</dbReference>
<keyword evidence="2" id="KW-1185">Reference proteome</keyword>
<dbReference type="OrthoDB" id="6692713at2"/>
<dbReference type="Proteomes" id="UP000282388">
    <property type="component" value="Unassembled WGS sequence"/>
</dbReference>
<organism evidence="1 2">
    <name type="scientific">Acinetobacter tianfuensis</name>
    <dbReference type="NCBI Taxonomy" id="2419603"/>
    <lineage>
        <taxon>Bacteria</taxon>
        <taxon>Pseudomonadati</taxon>
        <taxon>Pseudomonadota</taxon>
        <taxon>Gammaproteobacteria</taxon>
        <taxon>Moraxellales</taxon>
        <taxon>Moraxellaceae</taxon>
        <taxon>Acinetobacter</taxon>
    </lineage>
</organism>
<gene>
    <name evidence="1" type="ORF">D7V32_08405</name>
</gene>
<sequence>MNERPPNYAKAAVLNRGIDTLLAIKHTPVATTTEIQQQVMPDLSRRAVQRYLKTLADIGLIYAVGTDGQEYRYYLSGKAKQLFGVKG</sequence>
<dbReference type="AlphaFoldDB" id="A0A3A8E9Z0"/>
<dbReference type="InterPro" id="IPR036390">
    <property type="entry name" value="WH_DNA-bd_sf"/>
</dbReference>
<dbReference type="Gene3D" id="1.10.10.10">
    <property type="entry name" value="Winged helix-like DNA-binding domain superfamily/Winged helix DNA-binding domain"/>
    <property type="match status" value="1"/>
</dbReference>
<proteinExistence type="predicted"/>
<dbReference type="InterPro" id="IPR036388">
    <property type="entry name" value="WH-like_DNA-bd_sf"/>
</dbReference>
<protein>
    <submittedName>
        <fullName evidence="1">Uncharacterized protein</fullName>
    </submittedName>
</protein>
<name>A0A3A8E9Z0_9GAMM</name>
<dbReference type="SUPFAM" id="SSF46785">
    <property type="entry name" value="Winged helix' DNA-binding domain"/>
    <property type="match status" value="1"/>
</dbReference>
<dbReference type="EMBL" id="RAXV01000015">
    <property type="protein sequence ID" value="RKG31475.1"/>
    <property type="molecule type" value="Genomic_DNA"/>
</dbReference>
<reference evidence="1 2" key="1">
    <citation type="submission" date="2018-09" db="EMBL/GenBank/DDBJ databases">
        <title>The draft genome of Acinetobacter spp. strains.</title>
        <authorList>
            <person name="Qin J."/>
            <person name="Feng Y."/>
            <person name="Zong Z."/>
        </authorList>
    </citation>
    <scope>NUCLEOTIDE SEQUENCE [LARGE SCALE GENOMIC DNA]</scope>
    <source>
        <strain evidence="1 2">WCHAc060012</strain>
    </source>
</reference>
<accession>A0A3A8E9Z0</accession>